<dbReference type="Pfam" id="PF13354">
    <property type="entry name" value="Beta-lactamase2"/>
    <property type="match status" value="1"/>
</dbReference>
<dbReference type="EMBL" id="CP013254">
    <property type="protein sequence ID" value="ALU38784.1"/>
    <property type="molecule type" value="Genomic_DNA"/>
</dbReference>
<dbReference type="SUPFAM" id="SSF56601">
    <property type="entry name" value="beta-lactamase/transpeptidase-like"/>
    <property type="match status" value="1"/>
</dbReference>
<evidence type="ECO:0000313" key="4">
    <source>
        <dbReference type="EMBL" id="GEO91975.1"/>
    </source>
</evidence>
<dbReference type="STRING" id="446860.AS188_02370"/>
<dbReference type="Proteomes" id="UP000057181">
    <property type="component" value="Chromosome"/>
</dbReference>
<feature type="compositionally biased region" description="Basic residues" evidence="1">
    <location>
        <begin position="16"/>
        <end position="30"/>
    </location>
</feature>
<gene>
    <name evidence="3" type="ORF">AS188_02370</name>
    <name evidence="4" type="ORF">KFL01_12810</name>
</gene>
<dbReference type="GO" id="GO:0008800">
    <property type="term" value="F:beta-lactamase activity"/>
    <property type="evidence" value="ECO:0007669"/>
    <property type="project" value="InterPro"/>
</dbReference>
<feature type="region of interest" description="Disordered" evidence="1">
    <location>
        <begin position="1"/>
        <end position="32"/>
    </location>
</feature>
<dbReference type="Proteomes" id="UP000321155">
    <property type="component" value="Unassembled WGS sequence"/>
</dbReference>
<evidence type="ECO:0000313" key="6">
    <source>
        <dbReference type="Proteomes" id="UP000321155"/>
    </source>
</evidence>
<evidence type="ECO:0000256" key="1">
    <source>
        <dbReference type="SAM" id="MobiDB-lite"/>
    </source>
</evidence>
<dbReference type="InterPro" id="IPR045155">
    <property type="entry name" value="Beta-lactam_cat"/>
</dbReference>
<dbReference type="PANTHER" id="PTHR35333:SF3">
    <property type="entry name" value="BETA-LACTAMASE-TYPE TRANSPEPTIDASE FOLD CONTAINING PROTEIN"/>
    <property type="match status" value="1"/>
</dbReference>
<dbReference type="KEGG" id="kfv:AS188_02370"/>
<reference evidence="3 5" key="1">
    <citation type="submission" date="2015-11" db="EMBL/GenBank/DDBJ databases">
        <title>Complete Genome Sequence of Kocuria flava strain HO-9041.</title>
        <authorList>
            <person name="Zhou M."/>
            <person name="Dai J."/>
        </authorList>
    </citation>
    <scope>NUCLEOTIDE SEQUENCE [LARGE SCALE GENOMIC DNA]</scope>
    <source>
        <strain evidence="3 5">HO-9041</strain>
    </source>
</reference>
<feature type="domain" description="Beta-lactamase class A catalytic" evidence="2">
    <location>
        <begin position="88"/>
        <end position="279"/>
    </location>
</feature>
<dbReference type="Gene3D" id="3.40.710.10">
    <property type="entry name" value="DD-peptidase/beta-lactamase superfamily"/>
    <property type="match status" value="1"/>
</dbReference>
<sequence length="309" mass="32276">MEGDPAPAPDRSRPVPARRRPRPSRPRPVRPGRAAATLTVLALLLLGGCAAEPGVSSLRTADTAVTAADPGHEAAVEELAAGVPGELGLVVLDPDGRPVVTRAAERSFTSASLYKLFVAHAVLERVDRGEAALSDPVPGTALTVAQALDAMITWSDNASGAALGGQLGWDALEDSARAHGFTTTTFDPGTGEDGIVAMTTTPDDVADLLERLRRGRLLSPASTELFLGLLRDQHLDYALSSGLSAGTEFAHKTGLLEDVSHDAGLLRTGGREHVVVVLTDGWDGFEASRPWFRQAGPVIEDLLDPVPGA</sequence>
<organism evidence="3 5">
    <name type="scientific">Kocuria flava</name>
    <dbReference type="NCBI Taxonomy" id="446860"/>
    <lineage>
        <taxon>Bacteria</taxon>
        <taxon>Bacillati</taxon>
        <taxon>Actinomycetota</taxon>
        <taxon>Actinomycetes</taxon>
        <taxon>Micrococcales</taxon>
        <taxon>Micrococcaceae</taxon>
        <taxon>Kocuria</taxon>
    </lineage>
</organism>
<dbReference type="GO" id="GO:0030655">
    <property type="term" value="P:beta-lactam antibiotic catabolic process"/>
    <property type="evidence" value="ECO:0007669"/>
    <property type="project" value="InterPro"/>
</dbReference>
<name>A0A0U3HU46_9MICC</name>
<protein>
    <recommendedName>
        <fullName evidence="2">Beta-lactamase class A catalytic domain-containing protein</fullName>
    </recommendedName>
</protein>
<dbReference type="EMBL" id="BJZR01000027">
    <property type="protein sequence ID" value="GEO91975.1"/>
    <property type="molecule type" value="Genomic_DNA"/>
</dbReference>
<keyword evidence="6" id="KW-1185">Reference proteome</keyword>
<evidence type="ECO:0000259" key="2">
    <source>
        <dbReference type="Pfam" id="PF13354"/>
    </source>
</evidence>
<proteinExistence type="predicted"/>
<dbReference type="InterPro" id="IPR000871">
    <property type="entry name" value="Beta-lactam_class-A"/>
</dbReference>
<reference evidence="4 6" key="2">
    <citation type="submission" date="2019-07" db="EMBL/GenBank/DDBJ databases">
        <title>Whole genome shotgun sequence of Kocuria flava NBRC 107626.</title>
        <authorList>
            <person name="Hosoyama A."/>
            <person name="Uohara A."/>
            <person name="Ohji S."/>
            <person name="Ichikawa N."/>
        </authorList>
    </citation>
    <scope>NUCLEOTIDE SEQUENCE [LARGE SCALE GENOMIC DNA]</scope>
    <source>
        <strain evidence="4 6">NBRC 107626</strain>
    </source>
</reference>
<dbReference type="InterPro" id="IPR012338">
    <property type="entry name" value="Beta-lactam/transpept-like"/>
</dbReference>
<dbReference type="GO" id="GO:0046677">
    <property type="term" value="P:response to antibiotic"/>
    <property type="evidence" value="ECO:0007669"/>
    <property type="project" value="InterPro"/>
</dbReference>
<dbReference type="PANTHER" id="PTHR35333">
    <property type="entry name" value="BETA-LACTAMASE"/>
    <property type="match status" value="1"/>
</dbReference>
<evidence type="ECO:0000313" key="5">
    <source>
        <dbReference type="Proteomes" id="UP000057181"/>
    </source>
</evidence>
<evidence type="ECO:0000313" key="3">
    <source>
        <dbReference type="EMBL" id="ALU38784.1"/>
    </source>
</evidence>
<dbReference type="AlphaFoldDB" id="A0A0U3HU46"/>
<accession>A0A0U3HU46</accession>